<dbReference type="InterPro" id="IPR001680">
    <property type="entry name" value="WD40_rpt"/>
</dbReference>
<dbReference type="EMBL" id="VSWD01000005">
    <property type="protein sequence ID" value="KAK3102308.1"/>
    <property type="molecule type" value="Genomic_DNA"/>
</dbReference>
<organism evidence="14 15">
    <name type="scientific">Pinctada imbricata</name>
    <name type="common">Atlantic pearl-oyster</name>
    <name type="synonym">Pinctada martensii</name>
    <dbReference type="NCBI Taxonomy" id="66713"/>
    <lineage>
        <taxon>Eukaryota</taxon>
        <taxon>Metazoa</taxon>
        <taxon>Spiralia</taxon>
        <taxon>Lophotrochozoa</taxon>
        <taxon>Mollusca</taxon>
        <taxon>Bivalvia</taxon>
        <taxon>Autobranchia</taxon>
        <taxon>Pteriomorphia</taxon>
        <taxon>Pterioida</taxon>
        <taxon>Pterioidea</taxon>
        <taxon>Pteriidae</taxon>
        <taxon>Pinctada</taxon>
    </lineage>
</organism>
<accession>A0AA88YCH1</accession>
<dbReference type="GO" id="GO:0003684">
    <property type="term" value="F:damaged DNA binding"/>
    <property type="evidence" value="ECO:0007669"/>
    <property type="project" value="InterPro"/>
</dbReference>
<keyword evidence="15" id="KW-1185">Reference proteome</keyword>
<comment type="caution">
    <text evidence="14">The sequence shown here is derived from an EMBL/GenBank/DDBJ whole genome shotgun (WGS) entry which is preliminary data.</text>
</comment>
<feature type="region of interest" description="Disordered" evidence="13">
    <location>
        <begin position="393"/>
        <end position="450"/>
    </location>
</feature>
<evidence type="ECO:0000256" key="5">
    <source>
        <dbReference type="ARBA" id="ARBA00022737"/>
    </source>
</evidence>
<keyword evidence="9" id="KW-0234">DNA repair</keyword>
<dbReference type="Gene3D" id="2.130.10.10">
    <property type="entry name" value="YVTN repeat-like/Quinoprotein amine dehydrogenase"/>
    <property type="match status" value="2"/>
</dbReference>
<feature type="repeat" description="WD" evidence="12">
    <location>
        <begin position="201"/>
        <end position="243"/>
    </location>
</feature>
<keyword evidence="8" id="KW-0238">DNA-binding</keyword>
<evidence type="ECO:0000256" key="12">
    <source>
        <dbReference type="PROSITE-ProRule" id="PRU00221"/>
    </source>
</evidence>
<dbReference type="GO" id="GO:0006281">
    <property type="term" value="P:DNA repair"/>
    <property type="evidence" value="ECO:0007669"/>
    <property type="project" value="UniProtKB-KW"/>
</dbReference>
<evidence type="ECO:0000256" key="8">
    <source>
        <dbReference type="ARBA" id="ARBA00023125"/>
    </source>
</evidence>
<protein>
    <recommendedName>
        <fullName evidence="3">DNA damage-binding protein 2</fullName>
    </recommendedName>
    <alternativeName>
        <fullName evidence="11">Damage-specific DNA-binding protein 2</fullName>
    </alternativeName>
</protein>
<dbReference type="PROSITE" id="PS50294">
    <property type="entry name" value="WD_REPEATS_REGION"/>
    <property type="match status" value="1"/>
</dbReference>
<keyword evidence="6" id="KW-0227">DNA damage</keyword>
<keyword evidence="10" id="KW-0539">Nucleus</keyword>
<name>A0AA88YCH1_PINIB</name>
<evidence type="ECO:0000256" key="3">
    <source>
        <dbReference type="ARBA" id="ARBA00014580"/>
    </source>
</evidence>
<comment type="similarity">
    <text evidence="2">Belongs to the WD repeat DDB2/WDR76 family.</text>
</comment>
<dbReference type="InterPro" id="IPR019775">
    <property type="entry name" value="WD40_repeat_CS"/>
</dbReference>
<dbReference type="PANTHER" id="PTHR15169:SF0">
    <property type="entry name" value="DNA DAMAGE-BINDING PROTEIN 2"/>
    <property type="match status" value="1"/>
</dbReference>
<feature type="compositionally biased region" description="Basic and acidic residues" evidence="13">
    <location>
        <begin position="432"/>
        <end position="443"/>
    </location>
</feature>
<evidence type="ECO:0000313" key="15">
    <source>
        <dbReference type="Proteomes" id="UP001186944"/>
    </source>
</evidence>
<dbReference type="InterPro" id="IPR036322">
    <property type="entry name" value="WD40_repeat_dom_sf"/>
</dbReference>
<evidence type="ECO:0000256" key="2">
    <source>
        <dbReference type="ARBA" id="ARBA00005434"/>
    </source>
</evidence>
<evidence type="ECO:0000256" key="11">
    <source>
        <dbReference type="ARBA" id="ARBA00031670"/>
    </source>
</evidence>
<evidence type="ECO:0000313" key="14">
    <source>
        <dbReference type="EMBL" id="KAK3102308.1"/>
    </source>
</evidence>
<proteinExistence type="inferred from homology"/>
<keyword evidence="5" id="KW-0677">Repeat</keyword>
<reference evidence="14" key="1">
    <citation type="submission" date="2019-08" db="EMBL/GenBank/DDBJ databases">
        <title>The improved chromosome-level genome for the pearl oyster Pinctada fucata martensii using PacBio sequencing and Hi-C.</title>
        <authorList>
            <person name="Zheng Z."/>
        </authorList>
    </citation>
    <scope>NUCLEOTIDE SEQUENCE</scope>
    <source>
        <strain evidence="14">ZZ-2019</strain>
        <tissue evidence="14">Adductor muscle</tissue>
    </source>
</reference>
<dbReference type="SUPFAM" id="SSF50978">
    <property type="entry name" value="WD40 repeat-like"/>
    <property type="match status" value="1"/>
</dbReference>
<evidence type="ECO:0000256" key="7">
    <source>
        <dbReference type="ARBA" id="ARBA00022786"/>
    </source>
</evidence>
<evidence type="ECO:0000256" key="9">
    <source>
        <dbReference type="ARBA" id="ARBA00023204"/>
    </source>
</evidence>
<dbReference type="PROSITE" id="PS50082">
    <property type="entry name" value="WD_REPEATS_2"/>
    <property type="match status" value="1"/>
</dbReference>
<evidence type="ECO:0000256" key="4">
    <source>
        <dbReference type="ARBA" id="ARBA00022574"/>
    </source>
</evidence>
<gene>
    <name evidence="14" type="ORF">FSP39_010390</name>
</gene>
<dbReference type="SMART" id="SM00320">
    <property type="entry name" value="WD40"/>
    <property type="match status" value="5"/>
</dbReference>
<dbReference type="PROSITE" id="PS00678">
    <property type="entry name" value="WD_REPEATS_1"/>
    <property type="match status" value="1"/>
</dbReference>
<comment type="subcellular location">
    <subcellularLocation>
        <location evidence="1">Nucleus</location>
    </subcellularLocation>
</comment>
<feature type="compositionally biased region" description="Low complexity" evidence="13">
    <location>
        <begin position="399"/>
        <end position="412"/>
    </location>
</feature>
<dbReference type="Pfam" id="PF00400">
    <property type="entry name" value="WD40"/>
    <property type="match status" value="2"/>
</dbReference>
<dbReference type="GO" id="GO:0009411">
    <property type="term" value="P:response to UV"/>
    <property type="evidence" value="ECO:0007669"/>
    <property type="project" value="TreeGrafter"/>
</dbReference>
<evidence type="ECO:0000256" key="6">
    <source>
        <dbReference type="ARBA" id="ARBA00022763"/>
    </source>
</evidence>
<evidence type="ECO:0000256" key="10">
    <source>
        <dbReference type="ARBA" id="ARBA00023242"/>
    </source>
</evidence>
<dbReference type="GO" id="GO:0080008">
    <property type="term" value="C:Cul4-RING E3 ubiquitin ligase complex"/>
    <property type="evidence" value="ECO:0007669"/>
    <property type="project" value="InterPro"/>
</dbReference>
<dbReference type="Proteomes" id="UP001186944">
    <property type="component" value="Unassembled WGS sequence"/>
</dbReference>
<dbReference type="InterPro" id="IPR033312">
    <property type="entry name" value="DDB2"/>
</dbReference>
<dbReference type="InterPro" id="IPR015943">
    <property type="entry name" value="WD40/YVTN_repeat-like_dom_sf"/>
</dbReference>
<dbReference type="PANTHER" id="PTHR15169">
    <property type="entry name" value="DAMAGE-SPECIFIC DNA BINDING PROTEIN 2"/>
    <property type="match status" value="1"/>
</dbReference>
<sequence length="450" mass="50754">MPYRLKHSLTRSIVDMVSDMQLCRTASPFDRRVTAMEWHPTDPNVVAVGSKGGDIIIWNTRTMNKDKFIQGMGAGGIINGLKFWPEDSSRIVSAAVDGTVTLHDVEGRDTRILKGSGGNIQAMRFWAEDYGKVLTAGLDGTVTLHDFDNRNSSVTLADTLNFYDYWYCSVDIQSRGKFVVAGDNVGKVQFLTYDGKIILDQKLHKKKVTCCEFSPREEWLLCTASTDKTVQFWDVRNIKDKKSVLYTLQHDHPINSAYFSKTDGCRLLTTDQKHQVRVYSAPEWHLEKTIHHPHRFFQHITPIKATWHPLQDLAVIGRYPDANFPGYHDNEPRTIDLIDVEEEKVVASLDDPAAPGLVCVNKFNHLGDTLVSGMGINILLWKRKEESAEIQESLMKKFPSSGSGSRSGPASGSRRRGRPDDDDGLKKKSKKEPKTKTVKEKTQTKTKSKK</sequence>
<keyword evidence="7" id="KW-0833">Ubl conjugation pathway</keyword>
<evidence type="ECO:0000256" key="13">
    <source>
        <dbReference type="SAM" id="MobiDB-lite"/>
    </source>
</evidence>
<dbReference type="GO" id="GO:0005634">
    <property type="term" value="C:nucleus"/>
    <property type="evidence" value="ECO:0007669"/>
    <property type="project" value="UniProtKB-SubCell"/>
</dbReference>
<evidence type="ECO:0000256" key="1">
    <source>
        <dbReference type="ARBA" id="ARBA00004123"/>
    </source>
</evidence>
<dbReference type="AlphaFoldDB" id="A0AA88YCH1"/>
<keyword evidence="4 12" id="KW-0853">WD repeat</keyword>